<organism evidence="2 3">
    <name type="scientific">Vibrio agarivorans</name>
    <dbReference type="NCBI Taxonomy" id="153622"/>
    <lineage>
        <taxon>Bacteria</taxon>
        <taxon>Pseudomonadati</taxon>
        <taxon>Pseudomonadota</taxon>
        <taxon>Gammaproteobacteria</taxon>
        <taxon>Vibrionales</taxon>
        <taxon>Vibrionaceae</taxon>
        <taxon>Vibrio</taxon>
    </lineage>
</organism>
<dbReference type="SUPFAM" id="SSF56112">
    <property type="entry name" value="Protein kinase-like (PK-like)"/>
    <property type="match status" value="1"/>
</dbReference>
<dbReference type="PANTHER" id="PTHR11012">
    <property type="entry name" value="PROTEIN KINASE-LIKE DOMAIN-CONTAINING"/>
    <property type="match status" value="1"/>
</dbReference>
<reference evidence="2" key="1">
    <citation type="submission" date="2024-05" db="EMBL/GenBank/DDBJ databases">
        <title>Genome Sequences of Four Agar- Degrading Marine Bacteria.</title>
        <authorList>
            <person name="Phillips E.K."/>
            <person name="Shaffer J.C."/>
            <person name="Henson M.W."/>
            <person name="Temperton B."/>
            <person name="Thrash C.J."/>
            <person name="Martin M.O."/>
        </authorList>
    </citation>
    <scope>NUCLEOTIDE SEQUENCE</scope>
    <source>
        <strain evidence="2">EKP203</strain>
    </source>
</reference>
<dbReference type="Gene3D" id="3.90.1200.10">
    <property type="match status" value="1"/>
</dbReference>
<feature type="domain" description="CHK kinase-like" evidence="1">
    <location>
        <begin position="111"/>
        <end position="268"/>
    </location>
</feature>
<name>A0ABT7Y1H9_9VIBR</name>
<proteinExistence type="predicted"/>
<dbReference type="Proteomes" id="UP001169719">
    <property type="component" value="Unassembled WGS sequence"/>
</dbReference>
<dbReference type="InterPro" id="IPR004119">
    <property type="entry name" value="EcKL"/>
</dbReference>
<dbReference type="SMART" id="SM00587">
    <property type="entry name" value="CHK"/>
    <property type="match status" value="1"/>
</dbReference>
<dbReference type="RefSeq" id="WP_289962007.1">
    <property type="nucleotide sequence ID" value="NZ_JAUEOZ010000001.1"/>
</dbReference>
<evidence type="ECO:0000313" key="3">
    <source>
        <dbReference type="Proteomes" id="UP001169719"/>
    </source>
</evidence>
<evidence type="ECO:0000313" key="2">
    <source>
        <dbReference type="EMBL" id="MDN2481904.1"/>
    </source>
</evidence>
<dbReference type="InterPro" id="IPR015897">
    <property type="entry name" value="CHK_kinase-like"/>
</dbReference>
<accession>A0ABT7Y1H9</accession>
<keyword evidence="3" id="KW-1185">Reference proteome</keyword>
<dbReference type="EMBL" id="JAUEOZ010000001">
    <property type="protein sequence ID" value="MDN2481904.1"/>
    <property type="molecule type" value="Genomic_DNA"/>
</dbReference>
<dbReference type="Pfam" id="PF02958">
    <property type="entry name" value="EcKL"/>
    <property type="match status" value="1"/>
</dbReference>
<comment type="caution">
    <text evidence="2">The sequence shown here is derived from an EMBL/GenBank/DDBJ whole genome shotgun (WGS) entry which is preliminary data.</text>
</comment>
<protein>
    <submittedName>
        <fullName evidence="2">Phosphotransferase</fullName>
    </submittedName>
</protein>
<dbReference type="InterPro" id="IPR011009">
    <property type="entry name" value="Kinase-like_dom_sf"/>
</dbReference>
<gene>
    <name evidence="2" type="ORF">QWJ08_10910</name>
</gene>
<evidence type="ECO:0000259" key="1">
    <source>
        <dbReference type="SMART" id="SM00587"/>
    </source>
</evidence>
<dbReference type="PANTHER" id="PTHR11012:SF30">
    <property type="entry name" value="PROTEIN KINASE-LIKE DOMAIN-CONTAINING"/>
    <property type="match status" value="1"/>
</dbReference>
<sequence length="327" mass="37303">MAQNYLAFLSDIGVADINDSECIQSLWSGYGELVRLGISGLEYPSLIIKHVTLPQEMLHPRGWSNARSHQRKVTSYQVESLWYANFCRQVDSRCPMPRSRLNATGSHHWLIVMDDLANYGFVQTCDKASTHHLSACLYWLANFHAKYIGNQGIGLWESGTYWHLETRPDELEALDDLPLKSAAKEIDNALKKTPFQTLVHGDAKLANFCFTESGDKAAAVDFQYVGKGCAMKDVALFMSSAVEPEDCSKMENWILDEYFHHLHQAIAHYQPTLSPNEVEQAWRPMFAIAWADFQRFVKGWSPNHWKINAYTESLKARALEQLARRDN</sequence>